<organism evidence="1 2">
    <name type="scientific">Ceratodon purpureus</name>
    <name type="common">Fire moss</name>
    <name type="synonym">Dicranum purpureum</name>
    <dbReference type="NCBI Taxonomy" id="3225"/>
    <lineage>
        <taxon>Eukaryota</taxon>
        <taxon>Viridiplantae</taxon>
        <taxon>Streptophyta</taxon>
        <taxon>Embryophyta</taxon>
        <taxon>Bryophyta</taxon>
        <taxon>Bryophytina</taxon>
        <taxon>Bryopsida</taxon>
        <taxon>Dicranidae</taxon>
        <taxon>Pseudoditrichales</taxon>
        <taxon>Ditrichaceae</taxon>
        <taxon>Ceratodon</taxon>
    </lineage>
</organism>
<reference evidence="1" key="1">
    <citation type="submission" date="2020-06" db="EMBL/GenBank/DDBJ databases">
        <title>WGS assembly of Ceratodon purpureus strain R40.</title>
        <authorList>
            <person name="Carey S.B."/>
            <person name="Jenkins J."/>
            <person name="Shu S."/>
            <person name="Lovell J.T."/>
            <person name="Sreedasyam A."/>
            <person name="Maumus F."/>
            <person name="Tiley G.P."/>
            <person name="Fernandez-Pozo N."/>
            <person name="Barry K."/>
            <person name="Chen C."/>
            <person name="Wang M."/>
            <person name="Lipzen A."/>
            <person name="Daum C."/>
            <person name="Saski C.A."/>
            <person name="Payton A.C."/>
            <person name="Mcbreen J.C."/>
            <person name="Conrad R.E."/>
            <person name="Kollar L.M."/>
            <person name="Olsson S."/>
            <person name="Huttunen S."/>
            <person name="Landis J.B."/>
            <person name="Wickett N.J."/>
            <person name="Johnson M.G."/>
            <person name="Rensing S.A."/>
            <person name="Grimwood J."/>
            <person name="Schmutz J."/>
            <person name="Mcdaniel S.F."/>
        </authorList>
    </citation>
    <scope>NUCLEOTIDE SEQUENCE</scope>
    <source>
        <strain evidence="1">R40</strain>
    </source>
</reference>
<proteinExistence type="predicted"/>
<sequence>MVSNAIFNIESRLKSCSGAVLYNDLTSAILTPPRRRVLRSINRSHAFCESMQINTFMLPNPVEGEVKTTFKVHKLLSQSAKFTAPQCCREPTLYMRKEDGCAHHWL</sequence>
<accession>A0A8T0HG93</accession>
<dbReference type="EMBL" id="CM026428">
    <property type="protein sequence ID" value="KAG0568012.1"/>
    <property type="molecule type" value="Genomic_DNA"/>
</dbReference>
<gene>
    <name evidence="1" type="ORF">KC19_7G179600</name>
</gene>
<comment type="caution">
    <text evidence="1">The sequence shown here is derived from an EMBL/GenBank/DDBJ whole genome shotgun (WGS) entry which is preliminary data.</text>
</comment>
<evidence type="ECO:0000313" key="2">
    <source>
        <dbReference type="Proteomes" id="UP000822688"/>
    </source>
</evidence>
<keyword evidence="2" id="KW-1185">Reference proteome</keyword>
<evidence type="ECO:0000313" key="1">
    <source>
        <dbReference type="EMBL" id="KAG0568012.1"/>
    </source>
</evidence>
<dbReference type="AlphaFoldDB" id="A0A8T0HG93"/>
<dbReference type="Proteomes" id="UP000822688">
    <property type="component" value="Chromosome 7"/>
</dbReference>
<protein>
    <submittedName>
        <fullName evidence="1">Uncharacterized protein</fullName>
    </submittedName>
</protein>
<name>A0A8T0HG93_CERPU</name>